<evidence type="ECO:0000313" key="3">
    <source>
        <dbReference type="Proteomes" id="UP000186905"/>
    </source>
</evidence>
<dbReference type="PROSITE" id="PS51340">
    <property type="entry name" value="MOSC"/>
    <property type="match status" value="1"/>
</dbReference>
<name>A0A1Q9GZ46_9GAMM</name>
<proteinExistence type="predicted"/>
<dbReference type="EMBL" id="MJIL01000046">
    <property type="protein sequence ID" value="OLQ80574.1"/>
    <property type="molecule type" value="Genomic_DNA"/>
</dbReference>
<evidence type="ECO:0000313" key="2">
    <source>
        <dbReference type="EMBL" id="OLQ80574.1"/>
    </source>
</evidence>
<reference evidence="2 3" key="1">
    <citation type="submission" date="2016-09" db="EMBL/GenBank/DDBJ databases">
        <title>Photobacterium proteolyticum sp. nov. a protease producing bacterium isolated from ocean sediments of Laizhou Bay.</title>
        <authorList>
            <person name="Li Y."/>
        </authorList>
    </citation>
    <scope>NUCLEOTIDE SEQUENCE [LARGE SCALE GENOMIC DNA]</scope>
    <source>
        <strain evidence="2 3">13-12</strain>
    </source>
</reference>
<accession>A0A1Q9GZ46</accession>
<dbReference type="STRING" id="1903952.BIT28_16025"/>
<dbReference type="InterPro" id="IPR011037">
    <property type="entry name" value="Pyrv_Knase-like_insert_dom_sf"/>
</dbReference>
<keyword evidence="3" id="KW-1185">Reference proteome</keyword>
<gene>
    <name evidence="2" type="ORF">BIT28_16025</name>
</gene>
<feature type="domain" description="MOSC" evidence="1">
    <location>
        <begin position="28"/>
        <end position="164"/>
    </location>
</feature>
<dbReference type="RefSeq" id="WP_075762297.1">
    <property type="nucleotide sequence ID" value="NZ_MJIL01000046.1"/>
</dbReference>
<dbReference type="GO" id="GO:0030170">
    <property type="term" value="F:pyridoxal phosphate binding"/>
    <property type="evidence" value="ECO:0007669"/>
    <property type="project" value="InterPro"/>
</dbReference>
<dbReference type="AlphaFoldDB" id="A0A1Q9GZ46"/>
<dbReference type="Gene3D" id="2.40.33.20">
    <property type="entry name" value="PK beta-barrel domain-like"/>
    <property type="match status" value="1"/>
</dbReference>
<dbReference type="GO" id="GO:0003824">
    <property type="term" value="F:catalytic activity"/>
    <property type="evidence" value="ECO:0007669"/>
    <property type="project" value="InterPro"/>
</dbReference>
<organism evidence="2 3">
    <name type="scientific">Photobacterium proteolyticum</name>
    <dbReference type="NCBI Taxonomy" id="1903952"/>
    <lineage>
        <taxon>Bacteria</taxon>
        <taxon>Pseudomonadati</taxon>
        <taxon>Pseudomonadota</taxon>
        <taxon>Gammaproteobacteria</taxon>
        <taxon>Vibrionales</taxon>
        <taxon>Vibrionaceae</taxon>
        <taxon>Photobacterium</taxon>
    </lineage>
</organism>
<comment type="caution">
    <text evidence="2">The sequence shown here is derived from an EMBL/GenBank/DDBJ whole genome shotgun (WGS) entry which is preliminary data.</text>
</comment>
<dbReference type="GO" id="GO:0030151">
    <property type="term" value="F:molybdenum ion binding"/>
    <property type="evidence" value="ECO:0007669"/>
    <property type="project" value="InterPro"/>
</dbReference>
<dbReference type="PANTHER" id="PTHR30212:SF2">
    <property type="entry name" value="PROTEIN YIIM"/>
    <property type="match status" value="1"/>
</dbReference>
<dbReference type="Pfam" id="PF03475">
    <property type="entry name" value="YiiM_3-alpha"/>
    <property type="match status" value="1"/>
</dbReference>
<dbReference type="InterPro" id="IPR005163">
    <property type="entry name" value="Tri_helical_YiiM-like"/>
</dbReference>
<dbReference type="OrthoDB" id="9786134at2"/>
<evidence type="ECO:0000259" key="1">
    <source>
        <dbReference type="PROSITE" id="PS51340"/>
    </source>
</evidence>
<dbReference type="Proteomes" id="UP000186905">
    <property type="component" value="Unassembled WGS sequence"/>
</dbReference>
<dbReference type="InterPro" id="IPR005302">
    <property type="entry name" value="MoCF_Sase_C"/>
</dbReference>
<sequence length="227" mass="26293">MTQKYPLSGVYCGKVASRYGMKTAIDKCAVEVDIYLSEQGLEGDECADHKHHGGAERALHQYPAEHYRYWRNKYQSESEWQAPGMGENISSEGMTEETVCIGDRYQWGEALIEVSQPRSPCFKLSKRWGVEKFAVEMQDISRCGWLYRVIRPGKVNLKEPLVLVERVESAMSVREVCEYYFGDPLNQEGLNKLLQQDRLSQSWMSKVELRLETRKVENWNFRLLGHA</sequence>
<protein>
    <submittedName>
        <fullName evidence="2">Sulfurase</fullName>
    </submittedName>
</protein>
<dbReference type="Pfam" id="PF03473">
    <property type="entry name" value="MOSC"/>
    <property type="match status" value="1"/>
</dbReference>
<dbReference type="PANTHER" id="PTHR30212">
    <property type="entry name" value="PROTEIN YIIM"/>
    <property type="match status" value="1"/>
</dbReference>
<dbReference type="SUPFAM" id="SSF50800">
    <property type="entry name" value="PK beta-barrel domain-like"/>
    <property type="match status" value="1"/>
</dbReference>
<dbReference type="InterPro" id="IPR052353">
    <property type="entry name" value="Benzoxazolinone_Detox_Enz"/>
</dbReference>